<dbReference type="InterPro" id="IPR015943">
    <property type="entry name" value="WD40/YVTN_repeat-like_dom_sf"/>
</dbReference>
<proteinExistence type="predicted"/>
<dbReference type="Gene3D" id="2.130.10.10">
    <property type="entry name" value="YVTN repeat-like/Quinoprotein amine dehydrogenase"/>
    <property type="match status" value="1"/>
</dbReference>
<dbReference type="AlphaFoldDB" id="A0A2P2ED87"/>
<dbReference type="SUPFAM" id="SSF50998">
    <property type="entry name" value="Quinoprotein alcohol dehydrogenase-like"/>
    <property type="match status" value="1"/>
</dbReference>
<reference evidence="1 2" key="1">
    <citation type="journal article" date="2018" name="Genome Announc.">
        <title>Draft Genome Sequence of "Candidatus Phycosocius bacilliformis," an Alphaproteobacterial Ectosymbiont of the Hydrocarbon-Producing Green Alga Botryococcus braunii.</title>
        <authorList>
            <person name="Tanabe Y."/>
            <person name="Yamaguchi H."/>
            <person name="Watanabe M.M."/>
        </authorList>
    </citation>
    <scope>NUCLEOTIDE SEQUENCE [LARGE SCALE GENOMIC DNA]</scope>
    <source>
        <strain evidence="1 2">BOTRYCO-2</strain>
    </source>
</reference>
<accession>A0A2P2ED87</accession>
<protein>
    <recommendedName>
        <fullName evidence="3">Anaphase-promoting complex subunit 4 WD40 domain-containing protein</fullName>
    </recommendedName>
</protein>
<comment type="caution">
    <text evidence="1">The sequence shown here is derived from an EMBL/GenBank/DDBJ whole genome shotgun (WGS) entry which is preliminary data.</text>
</comment>
<sequence length="333" mass="35175">MSKRPKGPLPYSAPGIGAAWLGHVAIFGFGDGHLKLGETIVKVHAGAMLTMQASPDRSTIWTSGDDGRLVETDASGHMHEHLTLPRKWLDSIALDPTGDGAAVAAGQTVYIIRRSGKQVDVRPPRGPTALAFTRDGQELAVAHGGGVSLYEAETGTKVQDIPCAGGPVSICYGQEDSFLFVGLSEPALAGWRLADGQAFKMGGYPAKPRQLCLNDTGTVLLTSGGPALLAWPLLPGKGPMGQSAGVYRSRLGLATSVAALNGRTLVGWSDGGIDEVDLATGQFKHVHGPRPRQQLLEDPRKMRRSIIDMALHPSSARFCFVGEDGTFGHGWLN</sequence>
<dbReference type="InterPro" id="IPR011047">
    <property type="entry name" value="Quinoprotein_ADH-like_sf"/>
</dbReference>
<name>A0A2P2ED87_9PROT</name>
<organism evidence="1 2">
    <name type="scientific">Candidatus Phycosocius bacilliformis</name>
    <dbReference type="NCBI Taxonomy" id="1445552"/>
    <lineage>
        <taxon>Bacteria</taxon>
        <taxon>Pseudomonadati</taxon>
        <taxon>Pseudomonadota</taxon>
        <taxon>Alphaproteobacteria</taxon>
        <taxon>Caulobacterales</taxon>
        <taxon>Caulobacterales incertae sedis</taxon>
        <taxon>Candidatus Phycosocius</taxon>
    </lineage>
</organism>
<dbReference type="EMBL" id="BFBR01000009">
    <property type="protein sequence ID" value="GBF59027.1"/>
    <property type="molecule type" value="Genomic_DNA"/>
</dbReference>
<keyword evidence="2" id="KW-1185">Reference proteome</keyword>
<evidence type="ECO:0000313" key="1">
    <source>
        <dbReference type="EMBL" id="GBF59027.1"/>
    </source>
</evidence>
<dbReference type="Proteomes" id="UP000245086">
    <property type="component" value="Unassembled WGS sequence"/>
</dbReference>
<gene>
    <name evidence="1" type="ORF">PbB2_02719</name>
</gene>
<evidence type="ECO:0008006" key="3">
    <source>
        <dbReference type="Google" id="ProtNLM"/>
    </source>
</evidence>
<evidence type="ECO:0000313" key="2">
    <source>
        <dbReference type="Proteomes" id="UP000245086"/>
    </source>
</evidence>